<feature type="compositionally biased region" description="Basic and acidic residues" evidence="1">
    <location>
        <begin position="123"/>
        <end position="141"/>
    </location>
</feature>
<name>A0A3P7PUI4_CYLGO</name>
<gene>
    <name evidence="2" type="ORF">CGOC_LOCUS9583</name>
</gene>
<dbReference type="OrthoDB" id="273141at2759"/>
<sequence length="167" mass="19457">MEQGAFEVWGQSPTQTDIEKVYASYHELEESRRQEAEKGEKLRAERHAVKKVEEKKRRAGLLKDGAELSESEEESESEKAKKKKKKKEKKSKKEKKEKKKDKKKKKAKKHKNSEDDDSEEWVEVTHDMRMEEAAREAREEQEMPGPALPEHLSARNQLGLNIKAKCV</sequence>
<organism evidence="2 3">
    <name type="scientific">Cylicostephanus goldi</name>
    <name type="common">Nematode worm</name>
    <dbReference type="NCBI Taxonomy" id="71465"/>
    <lineage>
        <taxon>Eukaryota</taxon>
        <taxon>Metazoa</taxon>
        <taxon>Ecdysozoa</taxon>
        <taxon>Nematoda</taxon>
        <taxon>Chromadorea</taxon>
        <taxon>Rhabditida</taxon>
        <taxon>Rhabditina</taxon>
        <taxon>Rhabditomorpha</taxon>
        <taxon>Strongyloidea</taxon>
        <taxon>Strongylidae</taxon>
        <taxon>Cylicostephanus</taxon>
    </lineage>
</organism>
<evidence type="ECO:0000313" key="3">
    <source>
        <dbReference type="Proteomes" id="UP000271889"/>
    </source>
</evidence>
<proteinExistence type="predicted"/>
<feature type="compositionally biased region" description="Basic and acidic residues" evidence="1">
    <location>
        <begin position="29"/>
        <end position="56"/>
    </location>
</feature>
<dbReference type="AlphaFoldDB" id="A0A3P7PUI4"/>
<feature type="region of interest" description="Disordered" evidence="1">
    <location>
        <begin position="29"/>
        <end position="154"/>
    </location>
</feature>
<dbReference type="EMBL" id="UYRV01107482">
    <property type="protein sequence ID" value="VDN23452.1"/>
    <property type="molecule type" value="Genomic_DNA"/>
</dbReference>
<dbReference type="Proteomes" id="UP000271889">
    <property type="component" value="Unassembled WGS sequence"/>
</dbReference>
<feature type="compositionally biased region" description="Acidic residues" evidence="1">
    <location>
        <begin position="67"/>
        <end position="76"/>
    </location>
</feature>
<keyword evidence="3" id="KW-1185">Reference proteome</keyword>
<feature type="compositionally biased region" description="Basic residues" evidence="1">
    <location>
        <begin position="80"/>
        <end position="111"/>
    </location>
</feature>
<evidence type="ECO:0000313" key="2">
    <source>
        <dbReference type="EMBL" id="VDN23452.1"/>
    </source>
</evidence>
<accession>A0A3P7PUI4</accession>
<evidence type="ECO:0000256" key="1">
    <source>
        <dbReference type="SAM" id="MobiDB-lite"/>
    </source>
</evidence>
<protein>
    <submittedName>
        <fullName evidence="2">Uncharacterized protein</fullName>
    </submittedName>
</protein>
<reference evidence="2 3" key="1">
    <citation type="submission" date="2018-11" db="EMBL/GenBank/DDBJ databases">
        <authorList>
            <consortium name="Pathogen Informatics"/>
        </authorList>
    </citation>
    <scope>NUCLEOTIDE SEQUENCE [LARGE SCALE GENOMIC DNA]</scope>
</reference>